<keyword evidence="7" id="KW-1185">Reference proteome</keyword>
<name>A0ABW3VFT2_9PSEU</name>
<gene>
    <name evidence="6" type="ORF">ACFQ34_09445</name>
</gene>
<comment type="caution">
    <text evidence="6">The sequence shown here is derived from an EMBL/GenBank/DDBJ whole genome shotgun (WGS) entry which is preliminary data.</text>
</comment>
<dbReference type="InterPro" id="IPR029044">
    <property type="entry name" value="Nucleotide-diphossugar_trans"/>
</dbReference>
<sequence length="387" mass="41437">MTRGQKRRSQLAALTLDLPPAPLDDAPTGTRPRIVALVPAHDEQRALPEALASLRDQTTAPDRIVVVADNCTDDTVPVARRHGAEVLETVGNTDRKAGALGQALDALLPALADDDLLLVADADSMLVTGFVETALRTLRDDHTVGAVGGVFHGEAGSGLVGALQRNEYARYAREIARRADRATVLTGTATLFRVGVLREVAAARGTRLPGPAGRVYDPAALTEDNEITLAVRTLGWRTVSPPGCGVLTEIMPTWADLWRQRLRWQRGALENLRGYGLNVVTAPYLARQAGMYAGIVAVGLFLLATALFATAGLLGPPTGLWIAVTAVFVVERVWTVRARGWRGMALALPMVVEFGYDLFQQAVFLRAAADALRGDRADWHHLAPSGA</sequence>
<dbReference type="PANTHER" id="PTHR43630:SF1">
    <property type="entry name" value="POLY-BETA-1,6-N-ACETYL-D-GLUCOSAMINE SYNTHASE"/>
    <property type="match status" value="1"/>
</dbReference>
<dbReference type="Gene3D" id="3.90.550.10">
    <property type="entry name" value="Spore Coat Polysaccharide Biosynthesis Protein SpsA, Chain A"/>
    <property type="match status" value="1"/>
</dbReference>
<keyword evidence="2" id="KW-0328">Glycosyltransferase</keyword>
<accession>A0ABW3VFT2</accession>
<evidence type="ECO:0000256" key="4">
    <source>
        <dbReference type="SAM" id="MobiDB-lite"/>
    </source>
</evidence>
<evidence type="ECO:0000256" key="2">
    <source>
        <dbReference type="ARBA" id="ARBA00022676"/>
    </source>
</evidence>
<organism evidence="6 7">
    <name type="scientific">Pseudonocardia benzenivorans</name>
    <dbReference type="NCBI Taxonomy" id="228005"/>
    <lineage>
        <taxon>Bacteria</taxon>
        <taxon>Bacillati</taxon>
        <taxon>Actinomycetota</taxon>
        <taxon>Actinomycetes</taxon>
        <taxon>Pseudonocardiales</taxon>
        <taxon>Pseudonocardiaceae</taxon>
        <taxon>Pseudonocardia</taxon>
    </lineage>
</organism>
<dbReference type="Pfam" id="PF13641">
    <property type="entry name" value="Glyco_tranf_2_3"/>
    <property type="match status" value="1"/>
</dbReference>
<evidence type="ECO:0000313" key="7">
    <source>
        <dbReference type="Proteomes" id="UP001597182"/>
    </source>
</evidence>
<keyword evidence="5" id="KW-1133">Transmembrane helix</keyword>
<dbReference type="SUPFAM" id="SSF53448">
    <property type="entry name" value="Nucleotide-diphospho-sugar transferases"/>
    <property type="match status" value="1"/>
</dbReference>
<evidence type="ECO:0000256" key="5">
    <source>
        <dbReference type="SAM" id="Phobius"/>
    </source>
</evidence>
<dbReference type="EMBL" id="JBHTMB010000064">
    <property type="protein sequence ID" value="MFD1233505.1"/>
    <property type="molecule type" value="Genomic_DNA"/>
</dbReference>
<dbReference type="RefSeq" id="WP_339125800.1">
    <property type="nucleotide sequence ID" value="NZ_BAABKS010000053.1"/>
</dbReference>
<dbReference type="Proteomes" id="UP001597182">
    <property type="component" value="Unassembled WGS sequence"/>
</dbReference>
<feature type="transmembrane region" description="Helical" evidence="5">
    <location>
        <begin position="291"/>
        <end position="312"/>
    </location>
</feature>
<feature type="transmembrane region" description="Helical" evidence="5">
    <location>
        <begin position="318"/>
        <end position="334"/>
    </location>
</feature>
<dbReference type="PANTHER" id="PTHR43630">
    <property type="entry name" value="POLY-BETA-1,6-N-ACETYL-D-GLUCOSAMINE SYNTHASE"/>
    <property type="match status" value="1"/>
</dbReference>
<feature type="region of interest" description="Disordered" evidence="4">
    <location>
        <begin position="1"/>
        <end position="27"/>
    </location>
</feature>
<evidence type="ECO:0000256" key="3">
    <source>
        <dbReference type="ARBA" id="ARBA00022679"/>
    </source>
</evidence>
<reference evidence="7" key="1">
    <citation type="journal article" date="2019" name="Int. J. Syst. Evol. Microbiol.">
        <title>The Global Catalogue of Microorganisms (GCM) 10K type strain sequencing project: providing services to taxonomists for standard genome sequencing and annotation.</title>
        <authorList>
            <consortium name="The Broad Institute Genomics Platform"/>
            <consortium name="The Broad Institute Genome Sequencing Center for Infectious Disease"/>
            <person name="Wu L."/>
            <person name="Ma J."/>
        </authorList>
    </citation>
    <scope>NUCLEOTIDE SEQUENCE [LARGE SCALE GENOMIC DNA]</scope>
    <source>
        <strain evidence="7">CCUG 49018</strain>
    </source>
</reference>
<keyword evidence="5" id="KW-0472">Membrane</keyword>
<keyword evidence="3" id="KW-0808">Transferase</keyword>
<protein>
    <submittedName>
        <fullName evidence="6">Glycosyltransferase family 2 protein</fullName>
    </submittedName>
</protein>
<evidence type="ECO:0000313" key="6">
    <source>
        <dbReference type="EMBL" id="MFD1233505.1"/>
    </source>
</evidence>
<evidence type="ECO:0000256" key="1">
    <source>
        <dbReference type="ARBA" id="ARBA00006739"/>
    </source>
</evidence>
<proteinExistence type="inferred from homology"/>
<comment type="similarity">
    <text evidence="1">Belongs to the glycosyltransferase 2 family.</text>
</comment>
<keyword evidence="5" id="KW-0812">Transmembrane</keyword>
<feature type="compositionally biased region" description="Low complexity" evidence="4">
    <location>
        <begin position="11"/>
        <end position="27"/>
    </location>
</feature>